<dbReference type="PANTHER" id="PTHR44200:SF3">
    <property type="entry name" value="PROTEIN DNAJ, PUTATIVE-RELATED"/>
    <property type="match status" value="1"/>
</dbReference>
<comment type="caution">
    <text evidence="4">The sequence shown here is derived from an EMBL/GenBank/DDBJ whole genome shotgun (WGS) entry which is preliminary data.</text>
</comment>
<accession>A7ANG3</accession>
<dbReference type="PRINTS" id="PR00625">
    <property type="entry name" value="JDOMAIN"/>
</dbReference>
<dbReference type="InParanoid" id="A7ANG3"/>
<dbReference type="EMBL" id="AAXT01000001">
    <property type="protein sequence ID" value="EDO08097.1"/>
    <property type="molecule type" value="Genomic_DNA"/>
</dbReference>
<dbReference type="KEGG" id="bbo:BBOV_III005340"/>
<dbReference type="eggNOG" id="ENOG502SPUZ">
    <property type="taxonomic scope" value="Eukaryota"/>
</dbReference>
<dbReference type="InterPro" id="IPR011990">
    <property type="entry name" value="TPR-like_helical_dom_sf"/>
</dbReference>
<dbReference type="STRING" id="5865.A7ANG3"/>
<protein>
    <recommendedName>
        <fullName evidence="3">J domain-containing protein</fullName>
    </recommendedName>
</protein>
<proteinExistence type="predicted"/>
<evidence type="ECO:0000313" key="4">
    <source>
        <dbReference type="EMBL" id="EDO08097.1"/>
    </source>
</evidence>
<evidence type="ECO:0000256" key="1">
    <source>
        <dbReference type="SAM" id="Coils"/>
    </source>
</evidence>
<dbReference type="OMA" id="YLMRENC"/>
<feature type="domain" description="J" evidence="3">
    <location>
        <begin position="774"/>
        <end position="854"/>
    </location>
</feature>
<dbReference type="Pfam" id="PF00226">
    <property type="entry name" value="DnaJ"/>
    <property type="match status" value="1"/>
</dbReference>
<gene>
    <name evidence="4" type="ORF">BBOV_III005340</name>
</gene>
<evidence type="ECO:0000313" key="5">
    <source>
        <dbReference type="Proteomes" id="UP000002173"/>
    </source>
</evidence>
<organism evidence="4 5">
    <name type="scientific">Babesia bovis</name>
    <dbReference type="NCBI Taxonomy" id="5865"/>
    <lineage>
        <taxon>Eukaryota</taxon>
        <taxon>Sar</taxon>
        <taxon>Alveolata</taxon>
        <taxon>Apicomplexa</taxon>
        <taxon>Aconoidasida</taxon>
        <taxon>Piroplasmida</taxon>
        <taxon>Babesiidae</taxon>
        <taxon>Babesia</taxon>
    </lineage>
</organism>
<dbReference type="Gene3D" id="1.10.287.110">
    <property type="entry name" value="DnaJ domain"/>
    <property type="match status" value="1"/>
</dbReference>
<name>A7ANG3_BABBO</name>
<dbReference type="InterPro" id="IPR036869">
    <property type="entry name" value="J_dom_sf"/>
</dbReference>
<evidence type="ECO:0000259" key="3">
    <source>
        <dbReference type="PROSITE" id="PS50076"/>
    </source>
</evidence>
<keyword evidence="5" id="KW-1185">Reference proteome</keyword>
<feature type="compositionally biased region" description="Basic and acidic residues" evidence="2">
    <location>
        <begin position="55"/>
        <end position="79"/>
    </location>
</feature>
<feature type="region of interest" description="Disordered" evidence="2">
    <location>
        <begin position="30"/>
        <end position="107"/>
    </location>
</feature>
<feature type="region of interest" description="Disordered" evidence="2">
    <location>
        <begin position="837"/>
        <end position="892"/>
    </location>
</feature>
<evidence type="ECO:0000256" key="2">
    <source>
        <dbReference type="SAM" id="MobiDB-lite"/>
    </source>
</evidence>
<dbReference type="GeneID" id="5479914"/>
<sequence>MEYSKKEKAPYGNTTNRLHEYLRDLRWGMSSTYDDSQNKSQKQKKNENASVYSENHPHRQAHDAQKKETNDPSKRESRLRGTVPDSQFAEKSATCRRRRSPRSSKYEDYTSILYETALDEVFKMKEFVQDEFMSSQRYMGRESETSTDDESPMILEHEIHFADPVSTVGSESGISQENSTKSNSMYTNSYPDKVLKPQYSQESKSSANEFEVSPSVDVKLDHDSFDSKEFNAQTPPVDHGCHALAQSLRTIANQLESMPMHRIAHQRSLEELCKVLARDNHLKHEELLQLQNQITVYDEEKRKLEDKVINLEAEIKRLSNHNKEVRQSDESKETENHVDREINELETLPPVTKEYSDFTHQQRAFIKSLQSSLYIGSKQSSSPTFQAELYRDIRAMPDVVNCRQLVEFINGGIRSDADVLHTRIKHSALKHGVKRIFVEEHLSPFTNRYPYPSEFEQLVIAEMENSHPNRRFSMDPAQSNDLHREQMGIVLNRVVLRSIFKYSHIHNLYNYLFIAMYSDNFRVCDILKEGILHRFLDFQMVPNYAERIRHPVMWSFGDSCNSTQSYRYLKMLEFDFEKFPSDPHDGENLWHRIVKGDAIAVAQALKPYSIHTDYMYKPNQRGETPLDIAKGKMRKELLGLAVVEIASKGSNKYKEDDFEGALTLYCDAITKQLEALSISAPTDSLQRDVNLGKLYYNKARSLMHLDRWTETVEACELCIEHIPNYTNAYVTCIQAYEKLLDWDNAVKTCYLMRENCGVVDDEKMAALRSQIGATMFQILGLPSTASPREIKQAFNQLCKQWHPDKFGKEPMNADIKRRAMNQFNRLYEAREKLLDDGTRIVEQSRPETQYNPPDPMIESSRKYSDNGDPNSAKIEPLQNHLSKLKSESQNETVVDENLIQNAMDHLQHQIDGMSYTKS</sequence>
<feature type="region of interest" description="Disordered" evidence="2">
    <location>
        <begin position="164"/>
        <end position="192"/>
    </location>
</feature>
<dbReference type="CDD" id="cd06257">
    <property type="entry name" value="DnaJ"/>
    <property type="match status" value="1"/>
</dbReference>
<dbReference type="AlphaFoldDB" id="A7ANG3"/>
<dbReference type="InterPro" id="IPR052758">
    <property type="entry name" value="SRC_co-chaperone"/>
</dbReference>
<feature type="coiled-coil region" evidence="1">
    <location>
        <begin position="287"/>
        <end position="328"/>
    </location>
</feature>
<feature type="compositionally biased region" description="Polar residues" evidence="2">
    <location>
        <begin position="167"/>
        <end position="190"/>
    </location>
</feature>
<keyword evidence="1" id="KW-0175">Coiled coil</keyword>
<reference evidence="4 5" key="1">
    <citation type="journal article" date="2007" name="PLoS Pathog.">
        <title>Genome sequence of Babesia bovis and comparative analysis of apicomplexan hemoprotozoa.</title>
        <authorList>
            <person name="Brayton K.A."/>
            <person name="Lau A.O.T."/>
            <person name="Herndon D.R."/>
            <person name="Hannick L."/>
            <person name="Kappmeyer L.S."/>
            <person name="Berens S.J."/>
            <person name="Bidwell S.L."/>
            <person name="Brown W.C."/>
            <person name="Crabtree J."/>
            <person name="Fadrosh D."/>
            <person name="Feldblum T."/>
            <person name="Forberger H.A."/>
            <person name="Haas B.J."/>
            <person name="Howell J.M."/>
            <person name="Khouri H."/>
            <person name="Koo H."/>
            <person name="Mann D.J."/>
            <person name="Norimine J."/>
            <person name="Paulsen I.T."/>
            <person name="Radune D."/>
            <person name="Ren Q."/>
            <person name="Smith R.K. Jr."/>
            <person name="Suarez C.E."/>
            <person name="White O."/>
            <person name="Wortman J.R."/>
            <person name="Knowles D.P. Jr."/>
            <person name="McElwain T.F."/>
            <person name="Nene V.M."/>
        </authorList>
    </citation>
    <scope>NUCLEOTIDE SEQUENCE [LARGE SCALE GENOMIC DNA]</scope>
    <source>
        <strain evidence="4">T2Bo</strain>
    </source>
</reference>
<dbReference type="Gene3D" id="1.25.40.10">
    <property type="entry name" value="Tetratricopeptide repeat domain"/>
    <property type="match status" value="1"/>
</dbReference>
<dbReference type="VEuPathDB" id="PiroplasmaDB:BBOV_III005340"/>
<dbReference type="PROSITE" id="PS50076">
    <property type="entry name" value="DNAJ_2"/>
    <property type="match status" value="1"/>
</dbReference>
<dbReference type="PANTHER" id="PTHR44200">
    <property type="entry name" value="DNAJ HOMOLOG SUBFAMILY C MEMBER 7"/>
    <property type="match status" value="1"/>
</dbReference>
<dbReference type="SUPFAM" id="SSF48452">
    <property type="entry name" value="TPR-like"/>
    <property type="match status" value="1"/>
</dbReference>
<dbReference type="SMART" id="SM00271">
    <property type="entry name" value="DnaJ"/>
    <property type="match status" value="1"/>
</dbReference>
<dbReference type="SUPFAM" id="SSF46565">
    <property type="entry name" value="Chaperone J-domain"/>
    <property type="match status" value="1"/>
</dbReference>
<dbReference type="Proteomes" id="UP000002173">
    <property type="component" value="Chromosome 3"/>
</dbReference>
<dbReference type="InterPro" id="IPR001623">
    <property type="entry name" value="DnaJ_domain"/>
</dbReference>